<dbReference type="AlphaFoldDB" id="A0A937CPG4"/>
<keyword evidence="5" id="KW-1185">Reference proteome</keyword>
<feature type="domain" description="Solute-binding protein family 5" evidence="3">
    <location>
        <begin position="100"/>
        <end position="451"/>
    </location>
</feature>
<dbReference type="Proteomes" id="UP000633219">
    <property type="component" value="Unassembled WGS sequence"/>
</dbReference>
<evidence type="ECO:0000256" key="2">
    <source>
        <dbReference type="ARBA" id="ARBA00005695"/>
    </source>
</evidence>
<gene>
    <name evidence="4" type="ORF">JJB09_14100</name>
</gene>
<organism evidence="4 5">
    <name type="scientific">Rhizobium setariae</name>
    <dbReference type="NCBI Taxonomy" id="2801340"/>
    <lineage>
        <taxon>Bacteria</taxon>
        <taxon>Pseudomonadati</taxon>
        <taxon>Pseudomonadota</taxon>
        <taxon>Alphaproteobacteria</taxon>
        <taxon>Hyphomicrobiales</taxon>
        <taxon>Rhizobiaceae</taxon>
        <taxon>Rhizobium/Agrobacterium group</taxon>
        <taxon>Rhizobium</taxon>
    </lineage>
</organism>
<evidence type="ECO:0000313" key="4">
    <source>
        <dbReference type="EMBL" id="MBL0373164.1"/>
    </source>
</evidence>
<evidence type="ECO:0000259" key="3">
    <source>
        <dbReference type="Pfam" id="PF00496"/>
    </source>
</evidence>
<dbReference type="CDD" id="cd08503">
    <property type="entry name" value="PBP2_NikA_DppA_OppA_like_17"/>
    <property type="match status" value="1"/>
</dbReference>
<proteinExistence type="inferred from homology"/>
<reference evidence="4" key="1">
    <citation type="submission" date="2021-01" db="EMBL/GenBank/DDBJ databases">
        <title>Rhizobium sp. strain KVB221 16S ribosomal RNA gene Genome sequencing and assembly.</title>
        <authorList>
            <person name="Kang M."/>
        </authorList>
    </citation>
    <scope>NUCLEOTIDE SEQUENCE</scope>
    <source>
        <strain evidence="4">KVB221</strain>
    </source>
</reference>
<dbReference type="PIRSF" id="PIRSF002741">
    <property type="entry name" value="MppA"/>
    <property type="match status" value="1"/>
</dbReference>
<dbReference type="Gene3D" id="3.40.190.10">
    <property type="entry name" value="Periplasmic binding protein-like II"/>
    <property type="match status" value="1"/>
</dbReference>
<name>A0A937CPG4_9HYPH</name>
<comment type="subcellular location">
    <subcellularLocation>
        <location evidence="1">Periplasm</location>
    </subcellularLocation>
</comment>
<dbReference type="EMBL" id="JAEQNC010000007">
    <property type="protein sequence ID" value="MBL0373164.1"/>
    <property type="molecule type" value="Genomic_DNA"/>
</dbReference>
<dbReference type="InterPro" id="IPR039424">
    <property type="entry name" value="SBP_5"/>
</dbReference>
<comment type="caution">
    <text evidence="4">The sequence shown here is derived from an EMBL/GenBank/DDBJ whole genome shotgun (WGS) entry which is preliminary data.</text>
</comment>
<sequence>MSEFESKLKAAEQLARKGSLSRRDFMQLAIATGIAIPAASSMFSKAQAAEPKKGGTLRIGMEGGSASDSLDPTTYSDSVMIASSLCIMNNLVEFDADGNPTGELFETWDVQPGAQDWVFNVRQGIKFSNGKTLDADDVIYSINLHRGDKTKSPAKGNLEQIAELKALSPTQVSIVLKSGNADFPAILGDYHIVIVPKDFTDWEMPIGTGAYTLESFEPGVRLVFKNRGDYWKPGRGNFDSVEILNIQDPAARTAALQSGQVDAVNRLDARTVDVLMKDPNLAVVRTKGTGNRFCFVSRVTMDPFTNKDLRLALKWGIDREKIIKQVYNGYATPGNDHTLDPLNPYYNTQMPQRTYDPDKAAFHFKKAGLAPGTKIELQTSEGAWGSAVDCAQIYQESIKAAGVDLTVNKVSADGYWDNVWLKVPFCAVYWGRRLTADVYFTEVFGSDSSWNDSDWRVPEFDALVKEARVELDDSKRKEIYFKCQEMIADDGGQICFAITDYLDGYSPKVQGVKPHARYDLDDNRLAEKAWFA</sequence>
<dbReference type="PANTHER" id="PTHR30290">
    <property type="entry name" value="PERIPLASMIC BINDING COMPONENT OF ABC TRANSPORTER"/>
    <property type="match status" value="1"/>
</dbReference>
<evidence type="ECO:0000313" key="5">
    <source>
        <dbReference type="Proteomes" id="UP000633219"/>
    </source>
</evidence>
<accession>A0A937CPG4</accession>
<dbReference type="RefSeq" id="WP_201659178.1">
    <property type="nucleotide sequence ID" value="NZ_JAEQNC010000007.1"/>
</dbReference>
<dbReference type="GO" id="GO:1904680">
    <property type="term" value="F:peptide transmembrane transporter activity"/>
    <property type="evidence" value="ECO:0007669"/>
    <property type="project" value="TreeGrafter"/>
</dbReference>
<dbReference type="SUPFAM" id="SSF53850">
    <property type="entry name" value="Periplasmic binding protein-like II"/>
    <property type="match status" value="1"/>
</dbReference>
<protein>
    <submittedName>
        <fullName evidence="4">ABC transporter substrate-binding protein</fullName>
    </submittedName>
</protein>
<dbReference type="GO" id="GO:0043190">
    <property type="term" value="C:ATP-binding cassette (ABC) transporter complex"/>
    <property type="evidence" value="ECO:0007669"/>
    <property type="project" value="InterPro"/>
</dbReference>
<dbReference type="PROSITE" id="PS51318">
    <property type="entry name" value="TAT"/>
    <property type="match status" value="1"/>
</dbReference>
<dbReference type="InterPro" id="IPR000914">
    <property type="entry name" value="SBP_5_dom"/>
</dbReference>
<dbReference type="PANTHER" id="PTHR30290:SF83">
    <property type="entry name" value="ABC TRANSPORTER SUBSTRATE-BINDING PROTEIN"/>
    <property type="match status" value="1"/>
</dbReference>
<dbReference type="InterPro" id="IPR030678">
    <property type="entry name" value="Peptide/Ni-bd"/>
</dbReference>
<dbReference type="GO" id="GO:0015833">
    <property type="term" value="P:peptide transport"/>
    <property type="evidence" value="ECO:0007669"/>
    <property type="project" value="TreeGrafter"/>
</dbReference>
<dbReference type="Pfam" id="PF00496">
    <property type="entry name" value="SBP_bac_5"/>
    <property type="match status" value="1"/>
</dbReference>
<dbReference type="Gene3D" id="3.10.105.10">
    <property type="entry name" value="Dipeptide-binding Protein, Domain 3"/>
    <property type="match status" value="1"/>
</dbReference>
<evidence type="ECO:0000256" key="1">
    <source>
        <dbReference type="ARBA" id="ARBA00004418"/>
    </source>
</evidence>
<dbReference type="GO" id="GO:0030288">
    <property type="term" value="C:outer membrane-bounded periplasmic space"/>
    <property type="evidence" value="ECO:0007669"/>
    <property type="project" value="UniProtKB-ARBA"/>
</dbReference>
<comment type="similarity">
    <text evidence="2">Belongs to the bacterial solute-binding protein 5 family.</text>
</comment>
<dbReference type="InterPro" id="IPR006311">
    <property type="entry name" value="TAT_signal"/>
</dbReference>